<keyword evidence="1" id="KW-0812">Transmembrane</keyword>
<evidence type="ECO:0000259" key="2">
    <source>
        <dbReference type="PROSITE" id="PS50850"/>
    </source>
</evidence>
<feature type="domain" description="Major facilitator superfamily (MFS) profile" evidence="2">
    <location>
        <begin position="7"/>
        <end position="79"/>
    </location>
</feature>
<keyword evidence="1" id="KW-1133">Transmembrane helix</keyword>
<dbReference type="InterPro" id="IPR011701">
    <property type="entry name" value="MFS"/>
</dbReference>
<dbReference type="InterPro" id="IPR020846">
    <property type="entry name" value="MFS_dom"/>
</dbReference>
<evidence type="ECO:0000313" key="3">
    <source>
        <dbReference type="EMBL" id="GAG06545.1"/>
    </source>
</evidence>
<dbReference type="Gene3D" id="1.20.1250.20">
    <property type="entry name" value="MFS general substrate transporter like domains"/>
    <property type="match status" value="1"/>
</dbReference>
<organism evidence="3">
    <name type="scientific">marine sediment metagenome</name>
    <dbReference type="NCBI Taxonomy" id="412755"/>
    <lineage>
        <taxon>unclassified sequences</taxon>
        <taxon>metagenomes</taxon>
        <taxon>ecological metagenomes</taxon>
    </lineage>
</organism>
<keyword evidence="1" id="KW-0472">Membrane</keyword>
<dbReference type="AlphaFoldDB" id="X0ULQ1"/>
<feature type="transmembrane region" description="Helical" evidence="1">
    <location>
        <begin position="43"/>
        <end position="65"/>
    </location>
</feature>
<feature type="non-terminal residue" evidence="3">
    <location>
        <position position="79"/>
    </location>
</feature>
<evidence type="ECO:0000256" key="1">
    <source>
        <dbReference type="SAM" id="Phobius"/>
    </source>
</evidence>
<dbReference type="GO" id="GO:0022857">
    <property type="term" value="F:transmembrane transporter activity"/>
    <property type="evidence" value="ECO:0007669"/>
    <property type="project" value="InterPro"/>
</dbReference>
<dbReference type="InterPro" id="IPR036259">
    <property type="entry name" value="MFS_trans_sf"/>
</dbReference>
<sequence>MLGLKRDLWLLFALNLAIGFSRQFMAPLFPLYLEGLGASEVEIGMVLSLASVLATALMIPAGLLMNRIGKKRTLLVSVV</sequence>
<dbReference type="PROSITE" id="PS50850">
    <property type="entry name" value="MFS"/>
    <property type="match status" value="1"/>
</dbReference>
<accession>X0ULQ1</accession>
<dbReference type="PANTHER" id="PTHR23518:SF2">
    <property type="entry name" value="MAJOR FACILITATOR SUPERFAMILY TRANSPORTER"/>
    <property type="match status" value="1"/>
</dbReference>
<comment type="caution">
    <text evidence="3">The sequence shown here is derived from an EMBL/GenBank/DDBJ whole genome shotgun (WGS) entry which is preliminary data.</text>
</comment>
<dbReference type="PANTHER" id="PTHR23518">
    <property type="entry name" value="C-METHYLTRANSFERASE"/>
    <property type="match status" value="1"/>
</dbReference>
<name>X0ULQ1_9ZZZZ</name>
<dbReference type="Pfam" id="PF07690">
    <property type="entry name" value="MFS_1"/>
    <property type="match status" value="1"/>
</dbReference>
<dbReference type="SUPFAM" id="SSF103473">
    <property type="entry name" value="MFS general substrate transporter"/>
    <property type="match status" value="1"/>
</dbReference>
<reference evidence="3" key="1">
    <citation type="journal article" date="2014" name="Front. Microbiol.">
        <title>High frequency of phylogenetically diverse reductive dehalogenase-homologous genes in deep subseafloor sedimentary metagenomes.</title>
        <authorList>
            <person name="Kawai M."/>
            <person name="Futagami T."/>
            <person name="Toyoda A."/>
            <person name="Takaki Y."/>
            <person name="Nishi S."/>
            <person name="Hori S."/>
            <person name="Arai W."/>
            <person name="Tsubouchi T."/>
            <person name="Morono Y."/>
            <person name="Uchiyama I."/>
            <person name="Ito T."/>
            <person name="Fujiyama A."/>
            <person name="Inagaki F."/>
            <person name="Takami H."/>
        </authorList>
    </citation>
    <scope>NUCLEOTIDE SEQUENCE</scope>
    <source>
        <strain evidence="3">Expedition CK06-06</strain>
    </source>
</reference>
<gene>
    <name evidence="3" type="ORF">S01H1_34800</name>
</gene>
<dbReference type="EMBL" id="BARS01021694">
    <property type="protein sequence ID" value="GAG06545.1"/>
    <property type="molecule type" value="Genomic_DNA"/>
</dbReference>
<proteinExistence type="predicted"/>
<protein>
    <recommendedName>
        <fullName evidence="2">Major facilitator superfamily (MFS) profile domain-containing protein</fullName>
    </recommendedName>
</protein>